<feature type="compositionally biased region" description="Acidic residues" evidence="7">
    <location>
        <begin position="784"/>
        <end position="794"/>
    </location>
</feature>
<dbReference type="PROSITE" id="PS50016">
    <property type="entry name" value="ZF_PHD_2"/>
    <property type="match status" value="1"/>
</dbReference>
<feature type="compositionally biased region" description="Gly residues" evidence="7">
    <location>
        <begin position="1121"/>
        <end position="1136"/>
    </location>
</feature>
<dbReference type="PANTHER" id="PTHR15546:SF2">
    <property type="entry name" value="DDT DOMAIN-CONTAINING PROTEIN DDB_G0282237"/>
    <property type="match status" value="1"/>
</dbReference>
<evidence type="ECO:0000259" key="8">
    <source>
        <dbReference type="PROSITE" id="PS50016"/>
    </source>
</evidence>
<keyword evidence="3 6" id="KW-0863">Zinc-finger</keyword>
<evidence type="ECO:0000256" key="1">
    <source>
        <dbReference type="ARBA" id="ARBA00004123"/>
    </source>
</evidence>
<dbReference type="SMART" id="SM00249">
    <property type="entry name" value="PHD"/>
    <property type="match status" value="2"/>
</dbReference>
<feature type="region of interest" description="Disordered" evidence="7">
    <location>
        <begin position="737"/>
        <end position="797"/>
    </location>
</feature>
<dbReference type="PROSITE" id="PS01359">
    <property type="entry name" value="ZF_PHD_1"/>
    <property type="match status" value="1"/>
</dbReference>
<evidence type="ECO:0000256" key="4">
    <source>
        <dbReference type="ARBA" id="ARBA00022833"/>
    </source>
</evidence>
<feature type="compositionally biased region" description="Gly residues" evidence="7">
    <location>
        <begin position="1378"/>
        <end position="1396"/>
    </location>
</feature>
<dbReference type="GO" id="GO:0005634">
    <property type="term" value="C:nucleus"/>
    <property type="evidence" value="ECO:0007669"/>
    <property type="project" value="UniProtKB-SubCell"/>
</dbReference>
<accession>A0A2V0PKP7</accession>
<evidence type="ECO:0000313" key="11">
    <source>
        <dbReference type="Proteomes" id="UP000247498"/>
    </source>
</evidence>
<dbReference type="InterPro" id="IPR053271">
    <property type="entry name" value="DDT_domain"/>
</dbReference>
<protein>
    <recommendedName>
        <fullName evidence="12">PHD-type domain-containing protein</fullName>
    </recommendedName>
</protein>
<dbReference type="SUPFAM" id="SSF57903">
    <property type="entry name" value="FYVE/PHD zinc finger"/>
    <property type="match status" value="2"/>
</dbReference>
<dbReference type="PROSITE" id="PS50827">
    <property type="entry name" value="DDT"/>
    <property type="match status" value="1"/>
</dbReference>
<keyword evidence="4" id="KW-0862">Zinc</keyword>
<feature type="region of interest" description="Disordered" evidence="7">
    <location>
        <begin position="1022"/>
        <end position="1137"/>
    </location>
</feature>
<dbReference type="InterPro" id="IPR011011">
    <property type="entry name" value="Znf_FYVE_PHD"/>
</dbReference>
<feature type="compositionally biased region" description="Low complexity" evidence="7">
    <location>
        <begin position="1081"/>
        <end position="1091"/>
    </location>
</feature>
<evidence type="ECO:0000256" key="2">
    <source>
        <dbReference type="ARBA" id="ARBA00022723"/>
    </source>
</evidence>
<proteinExistence type="predicted"/>
<feature type="domain" description="DDT" evidence="9">
    <location>
        <begin position="497"/>
        <end position="558"/>
    </location>
</feature>
<gene>
    <name evidence="10" type="ORF">Rsub_11308</name>
</gene>
<evidence type="ECO:0000313" key="10">
    <source>
        <dbReference type="EMBL" id="GBF98583.1"/>
    </source>
</evidence>
<dbReference type="InterPro" id="IPR013083">
    <property type="entry name" value="Znf_RING/FYVE/PHD"/>
</dbReference>
<dbReference type="Pfam" id="PF15613">
    <property type="entry name" value="WSD"/>
    <property type="match status" value="1"/>
</dbReference>
<evidence type="ECO:0000256" key="7">
    <source>
        <dbReference type="SAM" id="MobiDB-lite"/>
    </source>
</evidence>
<feature type="compositionally biased region" description="Acidic residues" evidence="7">
    <location>
        <begin position="1307"/>
        <end position="1319"/>
    </location>
</feature>
<feature type="region of interest" description="Disordered" evidence="7">
    <location>
        <begin position="1307"/>
        <end position="1407"/>
    </location>
</feature>
<dbReference type="OrthoDB" id="332390at2759"/>
<evidence type="ECO:0000256" key="6">
    <source>
        <dbReference type="PROSITE-ProRule" id="PRU00146"/>
    </source>
</evidence>
<reference evidence="10 11" key="1">
    <citation type="journal article" date="2018" name="Sci. Rep.">
        <title>Raphidocelis subcapitata (=Pseudokirchneriella subcapitata) provides an insight into genome evolution and environmental adaptations in the Sphaeropleales.</title>
        <authorList>
            <person name="Suzuki S."/>
            <person name="Yamaguchi H."/>
            <person name="Nakajima N."/>
            <person name="Kawachi M."/>
        </authorList>
    </citation>
    <scope>NUCLEOTIDE SEQUENCE [LARGE SCALE GENOMIC DNA]</scope>
    <source>
        <strain evidence="10 11">NIES-35</strain>
    </source>
</reference>
<dbReference type="PANTHER" id="PTHR15546">
    <property type="entry name" value="BROMODOMAIN ADJACENT TO ZINC FINGER DOMAIN, 2A"/>
    <property type="match status" value="1"/>
</dbReference>
<dbReference type="InterPro" id="IPR019786">
    <property type="entry name" value="Zinc_finger_PHD-type_CS"/>
</dbReference>
<dbReference type="InterPro" id="IPR018501">
    <property type="entry name" value="DDT_dom"/>
</dbReference>
<dbReference type="Pfam" id="PF00628">
    <property type="entry name" value="PHD"/>
    <property type="match status" value="1"/>
</dbReference>
<keyword evidence="2" id="KW-0479">Metal-binding</keyword>
<comment type="caution">
    <text evidence="10">The sequence shown here is derived from an EMBL/GenBank/DDBJ whole genome shotgun (WGS) entry which is preliminary data.</text>
</comment>
<feature type="region of interest" description="Disordered" evidence="7">
    <location>
        <begin position="100"/>
        <end position="121"/>
    </location>
</feature>
<comment type="subcellular location">
    <subcellularLocation>
        <location evidence="1">Nucleus</location>
    </subcellularLocation>
</comment>
<dbReference type="Proteomes" id="UP000247498">
    <property type="component" value="Unassembled WGS sequence"/>
</dbReference>
<feature type="region of interest" description="Disordered" evidence="7">
    <location>
        <begin position="448"/>
        <end position="467"/>
    </location>
</feature>
<sequence length="1506" mass="154974">MADPAPAGQQAPPPSLAQVLVLQSALAELRGHPVAGSLAALGALAPDALHRQILTSRLDLREVMAKLAGALPPDRGAAALAAFDAAAGAGAAALPPLPLPRAPSHSASPAPPPLAASAAAAAPPLEVESIEDMARRIKPGTMKRTMFEVLVDRSDAGGMSVGEIYEELERRGQVAGWPDVKAARSAISSACSADGGMVRLRQGVFALRARVPREALEKLLGAGGAGGRHSAGGSDGGGGGGGGGGSVAAAAAAAAGPITVQRTAAARRTPTVVPAAAAGPRPLPSASAAPPGAEPRLGGFDRNEHACVSCRAPYHPSFTPLVLCDYCPRAFHLACLNLDWEDLPGGEWACPVCLQQHPNAAAFAQQRQLLEEGERRRAKLAGAREAAARMQQEAAALAKLVAGRGGRAGGGGGGGGGGGPADDLDVAEEEAAEAARLGQLVVALREQAERERGGGGGWQPRTAGEQLREAQSRLARLKAASSGPPEFEPAVESEAATASLLDVLAISEFLAAFGPVLGAPVLDARALSEAAAWPADGEGELVAVYTALLRFLLAQWSQAVGGHIATRVKRWARCLERCTGGGTQEGLADGRCSASWQEVLRRYCLLSRSAHQVTDSLLSDRQWSLLDDDLIMVHAAVEAGRGSILKLGPQFHVRLVGALVNEVAASFALRGEVNKRLESTIQQQISQYHANAERRKAEREAARLRREAKRQRQQAAAAAAAAAHAKAAAAAAAAAGAAGGGEGGPKREAGDAMELDAPPAKRPRSRSASAAPGGGGGGGAEHGDEGDEDEEDEDSRAAVAARLAEQGRTSIRSEPLGSDRLHRRYWLLPTFCGGIFQEGPDGRSLSLITRREQLDALMKALNPRGPREGALLGVLRRRYDELAAGLCPPQQPLDVAVAPRPAAAEEAGGRAEPYPKVLADAELESVRSCVGELEAAVTSLMGVGVPGASTKGWRRRLAATTTTDQLAESVAELERELHRLGEGLPAGADDAALEAVAAEAGAFESEFVLPVTEAELAAARAAAAAAAEEEEEEAAAKEAEEGEAAAREAAAAKAKASKKGGKKGGGGGAKGKKGGGGAKGKGAAAAAAESEFGPDDEGGHQMGPSKAKLLGKGRVRRRQAGAGGVKAEAGGGGGGEEATLKLVAPLEELDDSDIEAEERYRIKRQHEKAGEPVPPPLIRLWRTPRERGVWLRDVRRALIDAAPGGVAYCAAALADRASRIARDWPMAMKPYWWMLAEDRAAAVRRRRAALVGLMTVREEEWAQWEEEAREWAPVKPKKPTHFEVLELEAGRGQRTAAKRLKELLEAEEAGDDDDGDGGDDGGAAARPSRGGSRSAAGGGGGGGGGAVSGSRRRAKGRQSARAARGRRGAAAVSDDEPSGGGEDGGGGDGDGVGGSEGEGEGEGEVFALPAGPIGSLPEDERFRHLCLACEMTGDMMACEVPGCCAAMHPECAGFSLDLDAEWRCPDHAAAPPPAWLHAVCAPATAPGPKAPLGRAARPPPVRRFVL</sequence>
<feature type="region of interest" description="Disordered" evidence="7">
    <location>
        <begin position="688"/>
        <end position="717"/>
    </location>
</feature>
<dbReference type="InterPro" id="IPR001965">
    <property type="entry name" value="Znf_PHD"/>
</dbReference>
<feature type="compositionally biased region" description="Gly residues" evidence="7">
    <location>
        <begin position="1336"/>
        <end position="1347"/>
    </location>
</feature>
<feature type="compositionally biased region" description="Low complexity" evidence="7">
    <location>
        <begin position="1322"/>
        <end position="1335"/>
    </location>
</feature>
<feature type="compositionally biased region" description="Basic and acidic residues" evidence="7">
    <location>
        <begin position="691"/>
        <end position="705"/>
    </location>
</feature>
<dbReference type="STRING" id="307507.A0A2V0PKP7"/>
<keyword evidence="5" id="KW-0539">Nucleus</keyword>
<feature type="compositionally biased region" description="Low complexity" evidence="7">
    <location>
        <begin position="265"/>
        <end position="296"/>
    </location>
</feature>
<evidence type="ECO:0008006" key="12">
    <source>
        <dbReference type="Google" id="ProtNLM"/>
    </source>
</evidence>
<feature type="compositionally biased region" description="Basic residues" evidence="7">
    <location>
        <begin position="1109"/>
        <end position="1119"/>
    </location>
</feature>
<evidence type="ECO:0000256" key="5">
    <source>
        <dbReference type="ARBA" id="ARBA00023242"/>
    </source>
</evidence>
<dbReference type="Gene3D" id="3.30.40.10">
    <property type="entry name" value="Zinc/RING finger domain, C3HC4 (zinc finger)"/>
    <property type="match status" value="2"/>
</dbReference>
<dbReference type="GO" id="GO:0008270">
    <property type="term" value="F:zinc ion binding"/>
    <property type="evidence" value="ECO:0007669"/>
    <property type="project" value="UniProtKB-KW"/>
</dbReference>
<dbReference type="InParanoid" id="A0A2V0PKP7"/>
<name>A0A2V0PKP7_9CHLO</name>
<dbReference type="InterPro" id="IPR019787">
    <property type="entry name" value="Znf_PHD-finger"/>
</dbReference>
<keyword evidence="11" id="KW-1185">Reference proteome</keyword>
<dbReference type="EMBL" id="BDRX01000129">
    <property type="protein sequence ID" value="GBF98583.1"/>
    <property type="molecule type" value="Genomic_DNA"/>
</dbReference>
<dbReference type="InterPro" id="IPR028941">
    <property type="entry name" value="WHIM2_dom"/>
</dbReference>
<evidence type="ECO:0000256" key="3">
    <source>
        <dbReference type="ARBA" id="ARBA00022771"/>
    </source>
</evidence>
<organism evidence="10 11">
    <name type="scientific">Raphidocelis subcapitata</name>
    <dbReference type="NCBI Taxonomy" id="307507"/>
    <lineage>
        <taxon>Eukaryota</taxon>
        <taxon>Viridiplantae</taxon>
        <taxon>Chlorophyta</taxon>
        <taxon>core chlorophytes</taxon>
        <taxon>Chlorophyceae</taxon>
        <taxon>CS clade</taxon>
        <taxon>Sphaeropleales</taxon>
        <taxon>Selenastraceae</taxon>
        <taxon>Raphidocelis</taxon>
    </lineage>
</organism>
<feature type="domain" description="PHD-type" evidence="8">
    <location>
        <begin position="304"/>
        <end position="356"/>
    </location>
</feature>
<feature type="compositionally biased region" description="Gly residues" evidence="7">
    <location>
        <begin position="1063"/>
        <end position="1080"/>
    </location>
</feature>
<feature type="compositionally biased region" description="Basic residues" evidence="7">
    <location>
        <begin position="1350"/>
        <end position="1367"/>
    </location>
</feature>
<evidence type="ECO:0000259" key="9">
    <source>
        <dbReference type="PROSITE" id="PS50827"/>
    </source>
</evidence>
<feature type="region of interest" description="Disordered" evidence="7">
    <location>
        <begin position="222"/>
        <end position="246"/>
    </location>
</feature>
<feature type="region of interest" description="Disordered" evidence="7">
    <location>
        <begin position="265"/>
        <end position="297"/>
    </location>
</feature>